<dbReference type="RefSeq" id="WP_010362156.1">
    <property type="nucleotide sequence ID" value="NZ_AHBZ03000014.1"/>
</dbReference>
<dbReference type="Proteomes" id="UP000016487">
    <property type="component" value="Unassembled WGS sequence"/>
</dbReference>
<proteinExistence type="predicted"/>
<comment type="caution">
    <text evidence="1">The sequence shown here is derived from an EMBL/GenBank/DDBJ whole genome shotgun (WGS) entry which is preliminary data.</text>
</comment>
<reference evidence="1" key="1">
    <citation type="journal article" date="2012" name="J. Bacteriol.">
        <title>Genome sequences of type strains of seven species of the marine bacterium Pseudoalteromonas.</title>
        <authorList>
            <person name="Xie B.B."/>
            <person name="Shu Y.L."/>
            <person name="Qin Q.L."/>
            <person name="Rong J.C."/>
            <person name="Zhang X.Y."/>
            <person name="Chen X.L."/>
            <person name="Shi M."/>
            <person name="He H.L."/>
            <person name="Zhou B.C."/>
            <person name="Zhang Y.Z."/>
        </authorList>
    </citation>
    <scope>NUCLEOTIDE SEQUENCE</scope>
    <source>
        <strain evidence="1">DSM 8771</strain>
    </source>
</reference>
<gene>
    <name evidence="1" type="ORF">PCIT_a0542</name>
</gene>
<dbReference type="SUPFAM" id="SSF51197">
    <property type="entry name" value="Clavaminate synthase-like"/>
    <property type="match status" value="1"/>
</dbReference>
<protein>
    <recommendedName>
        <fullName evidence="3">Phytanoyl-CoA dioxygenase</fullName>
    </recommendedName>
</protein>
<dbReference type="EMBL" id="AHBZ03000014">
    <property type="protein sequence ID" value="KAF7774143.1"/>
    <property type="molecule type" value="Genomic_DNA"/>
</dbReference>
<evidence type="ECO:0000313" key="1">
    <source>
        <dbReference type="EMBL" id="KAF7774143.1"/>
    </source>
</evidence>
<dbReference type="AlphaFoldDB" id="A0AAD4FT31"/>
<evidence type="ECO:0008006" key="3">
    <source>
        <dbReference type="Google" id="ProtNLM"/>
    </source>
</evidence>
<evidence type="ECO:0000313" key="2">
    <source>
        <dbReference type="Proteomes" id="UP000016487"/>
    </source>
</evidence>
<dbReference type="Gene3D" id="2.60.120.620">
    <property type="entry name" value="q2cbj1_9rhob like domain"/>
    <property type="match status" value="1"/>
</dbReference>
<dbReference type="Pfam" id="PF05721">
    <property type="entry name" value="PhyH"/>
    <property type="match status" value="1"/>
</dbReference>
<sequence length="336" mass="39624">MINDFEDLSNLANNSPQEFVQLLISQYMSENNSLFELFGPEIKSLLQSNQELFWQFWNESERAQLLNCPDDKHQSLLNTLEQDGICIINDFFDKKTIQLLQSEWDNSFKQMPKQDEKTVQKALRSRFTFDFIDGVRYVQSSPFDNKQRILFQEHEKTPPAFSKFILNNTMFSEVAQRHFKLNILPTPSFVMAEYLQNTRVPRQDLFWHIDNLSDQFKVMVILEDMSDIDGPFTFIKGTHKIKCEYKERYHKMYAMNGLSTQAHNHFEPSFTSYKNAEKAVLKAGDIVLFDCKIHHSASFVKKMGSRKNLVLYFNEIPTIRNNIFQKFDHFLNFGLN</sequence>
<dbReference type="GO" id="GO:0016706">
    <property type="term" value="F:2-oxoglutarate-dependent dioxygenase activity"/>
    <property type="evidence" value="ECO:0007669"/>
    <property type="project" value="UniProtKB-ARBA"/>
</dbReference>
<organism evidence="1 2">
    <name type="scientific">Pseudoalteromonas citrea</name>
    <dbReference type="NCBI Taxonomy" id="43655"/>
    <lineage>
        <taxon>Bacteria</taxon>
        <taxon>Pseudomonadati</taxon>
        <taxon>Pseudomonadota</taxon>
        <taxon>Gammaproteobacteria</taxon>
        <taxon>Alteromonadales</taxon>
        <taxon>Pseudoalteromonadaceae</taxon>
        <taxon>Pseudoalteromonas</taxon>
    </lineage>
</organism>
<accession>A0AAD4FT31</accession>
<name>A0AAD4FT31_9GAMM</name>
<dbReference type="InterPro" id="IPR008775">
    <property type="entry name" value="Phytyl_CoA_dOase-like"/>
</dbReference>
<reference evidence="1" key="2">
    <citation type="submission" date="2015-03" db="EMBL/GenBank/DDBJ databases">
        <title>Genome sequence of Pseudoalteromonas citrea.</title>
        <authorList>
            <person name="Xie B.-B."/>
            <person name="Rong J.-C."/>
            <person name="Qin Q.-L."/>
            <person name="Zhang Y.-Z."/>
        </authorList>
    </citation>
    <scope>NUCLEOTIDE SEQUENCE</scope>
    <source>
        <strain evidence="1">DSM 8771</strain>
    </source>
</reference>